<evidence type="ECO:0000313" key="3">
    <source>
        <dbReference type="EMBL" id="MBD2699008.1"/>
    </source>
</evidence>
<keyword evidence="4" id="KW-1185">Reference proteome</keyword>
<gene>
    <name evidence="3" type="ORF">IC229_00050</name>
</gene>
<organism evidence="3 4">
    <name type="scientific">Spirosoma profusum</name>
    <dbReference type="NCBI Taxonomy" id="2771354"/>
    <lineage>
        <taxon>Bacteria</taxon>
        <taxon>Pseudomonadati</taxon>
        <taxon>Bacteroidota</taxon>
        <taxon>Cytophagia</taxon>
        <taxon>Cytophagales</taxon>
        <taxon>Cytophagaceae</taxon>
        <taxon>Spirosoma</taxon>
    </lineage>
</organism>
<evidence type="ECO:0000256" key="1">
    <source>
        <dbReference type="SAM" id="MobiDB-lite"/>
    </source>
</evidence>
<dbReference type="RefSeq" id="WP_190884875.1">
    <property type="nucleotide sequence ID" value="NZ_JACWZY010000001.1"/>
</dbReference>
<reference evidence="3" key="1">
    <citation type="submission" date="2020-09" db="EMBL/GenBank/DDBJ databases">
        <authorList>
            <person name="Kim M.K."/>
        </authorList>
    </citation>
    <scope>NUCLEOTIDE SEQUENCE</scope>
    <source>
        <strain evidence="3">BT702</strain>
    </source>
</reference>
<dbReference type="Proteomes" id="UP000598820">
    <property type="component" value="Unassembled WGS sequence"/>
</dbReference>
<accession>A0A926XSF8</accession>
<comment type="caution">
    <text evidence="3">The sequence shown here is derived from an EMBL/GenBank/DDBJ whole genome shotgun (WGS) entry which is preliminary data.</text>
</comment>
<feature type="region of interest" description="Disordered" evidence="1">
    <location>
        <begin position="36"/>
        <end position="95"/>
    </location>
</feature>
<name>A0A926XSF8_9BACT</name>
<dbReference type="AlphaFoldDB" id="A0A926XSF8"/>
<feature type="signal peptide" evidence="2">
    <location>
        <begin position="1"/>
        <end position="21"/>
    </location>
</feature>
<feature type="chain" id="PRO_5037274073" evidence="2">
    <location>
        <begin position="22"/>
        <end position="95"/>
    </location>
</feature>
<proteinExistence type="predicted"/>
<evidence type="ECO:0000313" key="4">
    <source>
        <dbReference type="Proteomes" id="UP000598820"/>
    </source>
</evidence>
<sequence length="95" mass="9911">MKSAIVCFAICLFGSVCFGQADSSKTTQEPVQKQVFIPGVDTPTSGPGLTAQVPTTTPPPPADGKKRKALPPSDPRSFGVSVPIGKAKKDSLRKN</sequence>
<protein>
    <submittedName>
        <fullName evidence="3">Uncharacterized protein</fullName>
    </submittedName>
</protein>
<evidence type="ECO:0000256" key="2">
    <source>
        <dbReference type="SAM" id="SignalP"/>
    </source>
</evidence>
<keyword evidence="2" id="KW-0732">Signal</keyword>
<dbReference type="EMBL" id="JACWZY010000001">
    <property type="protein sequence ID" value="MBD2699008.1"/>
    <property type="molecule type" value="Genomic_DNA"/>
</dbReference>